<evidence type="ECO:0000256" key="3">
    <source>
        <dbReference type="ARBA" id="ARBA00022833"/>
    </source>
</evidence>
<dbReference type="InterPro" id="IPR041367">
    <property type="entry name" value="Znf-CCCH_4"/>
</dbReference>
<protein>
    <submittedName>
        <fullName evidence="7">Basic helix-loop-helix DNA-binding superfamily protein</fullName>
    </submittedName>
</protein>
<dbReference type="EMBL" id="VEPZ02001229">
    <property type="protein sequence ID" value="KAE8685633.1"/>
    <property type="molecule type" value="Genomic_DNA"/>
</dbReference>
<evidence type="ECO:0000259" key="6">
    <source>
        <dbReference type="PROSITE" id="PS50103"/>
    </source>
</evidence>
<dbReference type="Pfam" id="PF14608">
    <property type="entry name" value="zf-CCCH_2"/>
    <property type="match status" value="1"/>
</dbReference>
<keyword evidence="1 4" id="KW-0479">Metal-binding</keyword>
<feature type="domain" description="C3H1-type" evidence="6">
    <location>
        <begin position="1"/>
        <end position="23"/>
    </location>
</feature>
<keyword evidence="2 4" id="KW-0863">Zinc-finger</keyword>
<evidence type="ECO:0000256" key="4">
    <source>
        <dbReference type="PROSITE-ProRule" id="PRU00723"/>
    </source>
</evidence>
<name>A0A6A2Z259_HIBSY</name>
<feature type="domain" description="C3H1-type" evidence="6">
    <location>
        <begin position="119"/>
        <end position="147"/>
    </location>
</feature>
<feature type="region of interest" description="Disordered" evidence="5">
    <location>
        <begin position="478"/>
        <end position="503"/>
    </location>
</feature>
<feature type="region of interest" description="Disordered" evidence="5">
    <location>
        <begin position="407"/>
        <end position="455"/>
    </location>
</feature>
<evidence type="ECO:0000313" key="7">
    <source>
        <dbReference type="EMBL" id="KAE8685633.1"/>
    </source>
</evidence>
<evidence type="ECO:0000313" key="8">
    <source>
        <dbReference type="Proteomes" id="UP000436088"/>
    </source>
</evidence>
<dbReference type="PROSITE" id="PS50103">
    <property type="entry name" value="ZF_C3H1"/>
    <property type="match status" value="3"/>
</dbReference>
<dbReference type="InterPro" id="IPR036855">
    <property type="entry name" value="Znf_CCCH_sf"/>
</dbReference>
<dbReference type="AlphaFoldDB" id="A0A6A2Z259"/>
<dbReference type="Gene3D" id="1.20.120.1350">
    <property type="entry name" value="Pneumovirus matrix protein 2 (M2), zinc-binding domain"/>
    <property type="match status" value="1"/>
</dbReference>
<keyword evidence="7" id="KW-0238">DNA-binding</keyword>
<dbReference type="Proteomes" id="UP000436088">
    <property type="component" value="Unassembled WGS sequence"/>
</dbReference>
<feature type="zinc finger region" description="C3H1-type" evidence="4">
    <location>
        <begin position="1"/>
        <end position="23"/>
    </location>
</feature>
<feature type="zinc finger region" description="C3H1-type" evidence="4">
    <location>
        <begin position="119"/>
        <end position="147"/>
    </location>
</feature>
<evidence type="ECO:0000256" key="5">
    <source>
        <dbReference type="SAM" id="MobiDB-lite"/>
    </source>
</evidence>
<dbReference type="Gene3D" id="4.10.1000.10">
    <property type="entry name" value="Zinc finger, CCCH-type"/>
    <property type="match status" value="2"/>
</dbReference>
<accession>A0A6A2Z259</accession>
<dbReference type="PANTHER" id="PTHR36886">
    <property type="entry name" value="PROTEIN FRIGIDA-ESSENTIAL 1"/>
    <property type="match status" value="1"/>
</dbReference>
<dbReference type="PANTHER" id="PTHR36886:SF8">
    <property type="entry name" value="ZINC FINGER CCCH DOMAIN-CONTAINING PROTEIN 38"/>
    <property type="match status" value="1"/>
</dbReference>
<evidence type="ECO:0000256" key="1">
    <source>
        <dbReference type="ARBA" id="ARBA00022723"/>
    </source>
</evidence>
<proteinExistence type="predicted"/>
<dbReference type="InterPro" id="IPR000571">
    <property type="entry name" value="Znf_CCCH"/>
</dbReference>
<dbReference type="Pfam" id="PF00642">
    <property type="entry name" value="zf-CCCH"/>
    <property type="match status" value="1"/>
</dbReference>
<reference evidence="7" key="1">
    <citation type="submission" date="2019-09" db="EMBL/GenBank/DDBJ databases">
        <title>Draft genome information of white flower Hibiscus syriacus.</title>
        <authorList>
            <person name="Kim Y.-M."/>
        </authorList>
    </citation>
    <scope>NUCLEOTIDE SEQUENCE [LARGE SCALE GENOMIC DNA]</scope>
    <source>
        <strain evidence="7">YM2019G1</strain>
    </source>
</reference>
<comment type="caution">
    <text evidence="7">The sequence shown here is derived from an EMBL/GenBank/DDBJ whole genome shotgun (WGS) entry which is preliminary data.</text>
</comment>
<dbReference type="Pfam" id="PF23030">
    <property type="entry name" value="SCAF11-like_C"/>
    <property type="match status" value="1"/>
</dbReference>
<keyword evidence="8" id="KW-1185">Reference proteome</keyword>
<gene>
    <name evidence="7" type="ORF">F3Y22_tig00111095pilonHSYRG00351</name>
</gene>
<feature type="domain" description="C3H1-type" evidence="6">
    <location>
        <begin position="56"/>
        <end position="83"/>
    </location>
</feature>
<dbReference type="GO" id="GO:0008270">
    <property type="term" value="F:zinc ion binding"/>
    <property type="evidence" value="ECO:0007669"/>
    <property type="project" value="UniProtKB-KW"/>
</dbReference>
<sequence>MCRDFMGGRCRRGSQCHFLHQDIQSHENGCDDRQKRAGVSKYITRNDDKDYLVKSGRSTYCCTDYLKGNCRRGASCRFTHGDVSEGYSRGSINEINKERENKRNRVTAPERGVEREARKSSDIPCKYFAAGNCRNGNYCRFSHHGLDKLQDGAKPTDVDTSFNAERSWNASKGSDADVLNDATKPWTGPKWSDTGAYLGATKLNDDINEKVGASKPNGVVDSNDDMEMSPQWNYRIHSSVNKEKSHSSEATHVGTFLPSHEKNITEMASGQACDELSASQRMSTEKSNYQVDRLTMGSTSAALPCDGNAVSRNSSVSHIDPKFSTNILPTQNFDDPGPSLSSLPRSNLNVIGQSELSIPSNEVNTEVLQNSVLFQEEKPCTELHIGDKNILHGNCGSLATSNMVTSCAHSGGPAEPDSMPTVQPGQEISFPKQYDPRADSIDPAKKQDTNTKPLGFSVHSVSQEATKENGVLKIKKAEAENKNGLSENMEADDRNEEGKKRNDGKGLRAFKFALVEFVKDLLKPAWKEGQIGKEAYKSIVKKVVDKVIATMQGTNIPTTPEKIDQYLSFSKPKLSKLVQAYVEKFQKS</sequence>
<dbReference type="SMART" id="SM00356">
    <property type="entry name" value="ZnF_C3H1"/>
    <property type="match status" value="3"/>
</dbReference>
<dbReference type="InterPro" id="IPR052650">
    <property type="entry name" value="Zinc_finger_CCCH"/>
</dbReference>
<dbReference type="Pfam" id="PF18044">
    <property type="entry name" value="zf-CCCH_4"/>
    <property type="match status" value="1"/>
</dbReference>
<evidence type="ECO:0000256" key="2">
    <source>
        <dbReference type="ARBA" id="ARBA00022771"/>
    </source>
</evidence>
<dbReference type="InterPro" id="IPR057031">
    <property type="entry name" value="SFR19-like_C"/>
</dbReference>
<feature type="zinc finger region" description="C3H1-type" evidence="4">
    <location>
        <begin position="56"/>
        <end position="83"/>
    </location>
</feature>
<keyword evidence="3 4" id="KW-0862">Zinc</keyword>
<feature type="compositionally biased region" description="Basic and acidic residues" evidence="5">
    <location>
        <begin position="434"/>
        <end position="449"/>
    </location>
</feature>
<dbReference type="SUPFAM" id="SSF90229">
    <property type="entry name" value="CCCH zinc finger"/>
    <property type="match status" value="1"/>
</dbReference>
<organism evidence="7 8">
    <name type="scientific">Hibiscus syriacus</name>
    <name type="common">Rose of Sharon</name>
    <dbReference type="NCBI Taxonomy" id="106335"/>
    <lineage>
        <taxon>Eukaryota</taxon>
        <taxon>Viridiplantae</taxon>
        <taxon>Streptophyta</taxon>
        <taxon>Embryophyta</taxon>
        <taxon>Tracheophyta</taxon>
        <taxon>Spermatophyta</taxon>
        <taxon>Magnoliopsida</taxon>
        <taxon>eudicotyledons</taxon>
        <taxon>Gunneridae</taxon>
        <taxon>Pentapetalae</taxon>
        <taxon>rosids</taxon>
        <taxon>malvids</taxon>
        <taxon>Malvales</taxon>
        <taxon>Malvaceae</taxon>
        <taxon>Malvoideae</taxon>
        <taxon>Hibiscus</taxon>
    </lineage>
</organism>
<dbReference type="GO" id="GO:0003677">
    <property type="term" value="F:DNA binding"/>
    <property type="evidence" value="ECO:0007669"/>
    <property type="project" value="UniProtKB-KW"/>
</dbReference>